<dbReference type="STRING" id="104452.A0A0L7LLI9"/>
<evidence type="ECO:0000313" key="3">
    <source>
        <dbReference type="Proteomes" id="UP000037510"/>
    </source>
</evidence>
<proteinExistence type="predicted"/>
<dbReference type="EMBL" id="JTDY01000688">
    <property type="protein sequence ID" value="KOB76209.1"/>
    <property type="molecule type" value="Genomic_DNA"/>
</dbReference>
<reference evidence="2 3" key="1">
    <citation type="journal article" date="2015" name="Genome Biol. Evol.">
        <title>The genome of winter moth (Operophtera brumata) provides a genomic perspective on sexual dimorphism and phenology.</title>
        <authorList>
            <person name="Derks M.F."/>
            <person name="Smit S."/>
            <person name="Salis L."/>
            <person name="Schijlen E."/>
            <person name="Bossers A."/>
            <person name="Mateman C."/>
            <person name="Pijl A.S."/>
            <person name="de Ridder D."/>
            <person name="Groenen M.A."/>
            <person name="Visser M.E."/>
            <person name="Megens H.J."/>
        </authorList>
    </citation>
    <scope>NUCLEOTIDE SEQUENCE [LARGE SCALE GENOMIC DNA]</scope>
    <source>
        <strain evidence="2">WM2013NL</strain>
        <tissue evidence="2">Head and thorax</tissue>
    </source>
</reference>
<name>A0A0L7LLI9_OPEBR</name>
<evidence type="ECO:0000313" key="2">
    <source>
        <dbReference type="EMBL" id="KOB76209.1"/>
    </source>
</evidence>
<evidence type="ECO:0000256" key="1">
    <source>
        <dbReference type="SAM" id="MobiDB-lite"/>
    </source>
</evidence>
<dbReference type="AlphaFoldDB" id="A0A0L7LLI9"/>
<comment type="caution">
    <text evidence="2">The sequence shown here is derived from an EMBL/GenBank/DDBJ whole genome shotgun (WGS) entry which is preliminary data.</text>
</comment>
<feature type="region of interest" description="Disordered" evidence="1">
    <location>
        <begin position="363"/>
        <end position="405"/>
    </location>
</feature>
<protein>
    <submittedName>
        <fullName evidence="2">Putative T14G10.6</fullName>
    </submittedName>
</protein>
<feature type="compositionally biased region" description="Low complexity" evidence="1">
    <location>
        <begin position="370"/>
        <end position="379"/>
    </location>
</feature>
<accession>A0A0L7LLI9</accession>
<keyword evidence="3" id="KW-1185">Reference proteome</keyword>
<gene>
    <name evidence="2" type="ORF">OBRU01_06166</name>
</gene>
<dbReference type="Proteomes" id="UP000037510">
    <property type="component" value="Unassembled WGS sequence"/>
</dbReference>
<sequence length="405" mass="44222">MKLHYTSGLRLVALLLQCPHWHRMSSASRVELSCCGAEKPADWHEIPWINMDFLNENSDVVMRLAGTDGKVLPPVSPYSCCTPTVLAACYHDPFQQVRHLDIDLIRLAGTDGKVLPPVSPYSCCTPTVLAACYHDPFQQVRHLDIDLIRLPGTDGKVLPPVSPYSCCTPTVLAACYHDPFQQVRHLDIDLIRLAGTDGKVLPPVSPYSCCTPTVLAACYYDPFQQVRHLDIDLIRLAGTDEKVLPLVSPYSCCTPTVLAACYHVPFQQSEYRDIWKEASPLPSASLHTQGCVEAVRAPLTSAILGLQIFNLLFIILELLRSSAMDAALSGACAGDGRGAVWGTLPRVEEPPANDFQRRGSVGVAQDGLEAQPGRAAVGVRVRREGRRAQQQQQQGLEGEGGARHA</sequence>
<organism evidence="2 3">
    <name type="scientific">Operophtera brumata</name>
    <name type="common">Winter moth</name>
    <name type="synonym">Phalaena brumata</name>
    <dbReference type="NCBI Taxonomy" id="104452"/>
    <lineage>
        <taxon>Eukaryota</taxon>
        <taxon>Metazoa</taxon>
        <taxon>Ecdysozoa</taxon>
        <taxon>Arthropoda</taxon>
        <taxon>Hexapoda</taxon>
        <taxon>Insecta</taxon>
        <taxon>Pterygota</taxon>
        <taxon>Neoptera</taxon>
        <taxon>Endopterygota</taxon>
        <taxon>Lepidoptera</taxon>
        <taxon>Glossata</taxon>
        <taxon>Ditrysia</taxon>
        <taxon>Geometroidea</taxon>
        <taxon>Geometridae</taxon>
        <taxon>Larentiinae</taxon>
        <taxon>Operophtera</taxon>
    </lineage>
</organism>